<evidence type="ECO:0000259" key="15">
    <source>
        <dbReference type="Pfam" id="PF01746"/>
    </source>
</evidence>
<dbReference type="InterPro" id="IPR029028">
    <property type="entry name" value="Alpha/beta_knot_MTases"/>
</dbReference>
<reference evidence="16 17" key="1">
    <citation type="submission" date="2017-09" db="EMBL/GenBank/DDBJ databases">
        <title>Depth-based differentiation of microbial function through sediment-hosted aquifers and enrichment of novel symbionts in the deep terrestrial subsurface.</title>
        <authorList>
            <person name="Probst A.J."/>
            <person name="Ladd B."/>
            <person name="Jarett J.K."/>
            <person name="Geller-Mcgrath D.E."/>
            <person name="Sieber C.M."/>
            <person name="Emerson J.B."/>
            <person name="Anantharaman K."/>
            <person name="Thomas B.C."/>
            <person name="Malmstrom R."/>
            <person name="Stieglmeier M."/>
            <person name="Klingl A."/>
            <person name="Woyke T."/>
            <person name="Ryan C.M."/>
            <person name="Banfield J.F."/>
        </authorList>
    </citation>
    <scope>NUCLEOTIDE SEQUENCE [LARGE SCALE GENOMIC DNA]</scope>
    <source>
        <strain evidence="16">CG15_BIG_FIL_POST_REV_8_21_14_020_45_12</strain>
    </source>
</reference>
<dbReference type="InterPro" id="IPR016009">
    <property type="entry name" value="tRNA_MeTrfase_TRMD/TRM10"/>
</dbReference>
<feature type="non-terminal residue" evidence="16">
    <location>
        <position position="1"/>
    </location>
</feature>
<organism evidence="16 17">
    <name type="scientific">Candidatus Kerfeldbacteria bacterium CG15_BIG_FIL_POST_REV_8_21_14_020_45_12</name>
    <dbReference type="NCBI Taxonomy" id="2014247"/>
    <lineage>
        <taxon>Bacteria</taxon>
        <taxon>Candidatus Kerfeldiibacteriota</taxon>
    </lineage>
</organism>
<feature type="domain" description="tRNA methyltransferase TRMD/TRM10-type" evidence="15">
    <location>
        <begin position="1"/>
        <end position="130"/>
    </location>
</feature>
<evidence type="ECO:0000256" key="2">
    <source>
        <dbReference type="ARBA" id="ARBA00004496"/>
    </source>
</evidence>
<comment type="subunit">
    <text evidence="4">Homodimer.</text>
</comment>
<sequence>LLSAKGERFVQAQAKNFCEDLDQIILVCGRYEGVDERVLEYLHGEISIGDFVLTGGELGAAVIVDAVTRLIPGVLGDDASATEESHSEPGYIEYPHYTRPEDFEGRRVPEVLLSGNHGAIKKWREEQSRKQEG</sequence>
<dbReference type="GO" id="GO:0005829">
    <property type="term" value="C:cytosol"/>
    <property type="evidence" value="ECO:0007669"/>
    <property type="project" value="TreeGrafter"/>
</dbReference>
<dbReference type="Pfam" id="PF01746">
    <property type="entry name" value="tRNA_m1G_MT"/>
    <property type="match status" value="1"/>
</dbReference>
<accession>A0A2M7H2T7</accession>
<evidence type="ECO:0000256" key="1">
    <source>
        <dbReference type="ARBA" id="ARBA00002634"/>
    </source>
</evidence>
<proteinExistence type="inferred from homology"/>
<evidence type="ECO:0000256" key="10">
    <source>
        <dbReference type="ARBA" id="ARBA00022691"/>
    </source>
</evidence>
<keyword evidence="7" id="KW-0963">Cytoplasm</keyword>
<dbReference type="Gene3D" id="1.10.1270.20">
    <property type="entry name" value="tRNA(m1g37)methyltransferase, domain 2"/>
    <property type="match status" value="1"/>
</dbReference>
<keyword evidence="8 16" id="KW-0489">Methyltransferase</keyword>
<dbReference type="Gene3D" id="3.40.1280.10">
    <property type="match status" value="1"/>
</dbReference>
<dbReference type="EC" id="2.1.1.228" evidence="5"/>
<evidence type="ECO:0000256" key="14">
    <source>
        <dbReference type="ARBA" id="ARBA00047783"/>
    </source>
</evidence>
<evidence type="ECO:0000313" key="16">
    <source>
        <dbReference type="EMBL" id="PIW36555.1"/>
    </source>
</evidence>
<evidence type="ECO:0000256" key="9">
    <source>
        <dbReference type="ARBA" id="ARBA00022679"/>
    </source>
</evidence>
<dbReference type="GO" id="GO:0052906">
    <property type="term" value="F:tRNA (guanine(37)-N1)-methyltransferase activity"/>
    <property type="evidence" value="ECO:0007669"/>
    <property type="project" value="UniProtKB-EC"/>
</dbReference>
<keyword evidence="9 16" id="KW-0808">Transferase</keyword>
<keyword evidence="10" id="KW-0949">S-adenosyl-L-methionine</keyword>
<evidence type="ECO:0000256" key="5">
    <source>
        <dbReference type="ARBA" id="ARBA00012807"/>
    </source>
</evidence>
<dbReference type="InterPro" id="IPR002649">
    <property type="entry name" value="tRNA_m1G_MeTrfase_TrmD"/>
</dbReference>
<keyword evidence="11" id="KW-0819">tRNA processing</keyword>
<evidence type="ECO:0000256" key="6">
    <source>
        <dbReference type="ARBA" id="ARBA00014679"/>
    </source>
</evidence>
<comment type="caution">
    <text evidence="16">The sequence shown here is derived from an EMBL/GenBank/DDBJ whole genome shotgun (WGS) entry which is preliminary data.</text>
</comment>
<dbReference type="PANTHER" id="PTHR46417">
    <property type="entry name" value="TRNA (GUANINE-N(1)-)-METHYLTRANSFERASE"/>
    <property type="match status" value="1"/>
</dbReference>
<dbReference type="SUPFAM" id="SSF75217">
    <property type="entry name" value="alpha/beta knot"/>
    <property type="match status" value="1"/>
</dbReference>
<evidence type="ECO:0000256" key="13">
    <source>
        <dbReference type="ARBA" id="ARBA00033392"/>
    </source>
</evidence>
<gene>
    <name evidence="16" type="ORF">COW24_05125</name>
</gene>
<evidence type="ECO:0000256" key="3">
    <source>
        <dbReference type="ARBA" id="ARBA00007630"/>
    </source>
</evidence>
<dbReference type="GO" id="GO:0002939">
    <property type="term" value="P:tRNA N1-guanine methylation"/>
    <property type="evidence" value="ECO:0007669"/>
    <property type="project" value="TreeGrafter"/>
</dbReference>
<dbReference type="AlphaFoldDB" id="A0A2M7H2T7"/>
<name>A0A2M7H2T7_9BACT</name>
<evidence type="ECO:0000256" key="12">
    <source>
        <dbReference type="ARBA" id="ARBA00029736"/>
    </source>
</evidence>
<comment type="similarity">
    <text evidence="3">Belongs to the RNA methyltransferase TrmD family.</text>
</comment>
<dbReference type="EMBL" id="PFGC01000050">
    <property type="protein sequence ID" value="PIW36555.1"/>
    <property type="molecule type" value="Genomic_DNA"/>
</dbReference>
<comment type="subcellular location">
    <subcellularLocation>
        <location evidence="2">Cytoplasm</location>
    </subcellularLocation>
</comment>
<evidence type="ECO:0000256" key="4">
    <source>
        <dbReference type="ARBA" id="ARBA00011738"/>
    </source>
</evidence>
<protein>
    <recommendedName>
        <fullName evidence="6">tRNA (guanine-N(1)-)-methyltransferase</fullName>
        <ecNumber evidence="5">2.1.1.228</ecNumber>
    </recommendedName>
    <alternativeName>
        <fullName evidence="12">M1G-methyltransferase</fullName>
    </alternativeName>
    <alternativeName>
        <fullName evidence="13">tRNA [GM37] methyltransferase</fullName>
    </alternativeName>
</protein>
<dbReference type="Proteomes" id="UP000230292">
    <property type="component" value="Unassembled WGS sequence"/>
</dbReference>
<evidence type="ECO:0000256" key="11">
    <source>
        <dbReference type="ARBA" id="ARBA00022694"/>
    </source>
</evidence>
<evidence type="ECO:0000256" key="7">
    <source>
        <dbReference type="ARBA" id="ARBA00022490"/>
    </source>
</evidence>
<evidence type="ECO:0000313" key="17">
    <source>
        <dbReference type="Proteomes" id="UP000230292"/>
    </source>
</evidence>
<dbReference type="InterPro" id="IPR023148">
    <property type="entry name" value="tRNA_m1G_MeTrfase_C_sf"/>
</dbReference>
<comment type="function">
    <text evidence="1">Specifically methylates guanosine-37 in various tRNAs.</text>
</comment>
<comment type="catalytic activity">
    <reaction evidence="14">
        <text>guanosine(37) in tRNA + S-adenosyl-L-methionine = N(1)-methylguanosine(37) in tRNA + S-adenosyl-L-homocysteine + H(+)</text>
        <dbReference type="Rhea" id="RHEA:36899"/>
        <dbReference type="Rhea" id="RHEA-COMP:10145"/>
        <dbReference type="Rhea" id="RHEA-COMP:10147"/>
        <dbReference type="ChEBI" id="CHEBI:15378"/>
        <dbReference type="ChEBI" id="CHEBI:57856"/>
        <dbReference type="ChEBI" id="CHEBI:59789"/>
        <dbReference type="ChEBI" id="CHEBI:73542"/>
        <dbReference type="ChEBI" id="CHEBI:74269"/>
        <dbReference type="EC" id="2.1.1.228"/>
    </reaction>
</comment>
<dbReference type="PANTHER" id="PTHR46417:SF1">
    <property type="entry name" value="TRNA (GUANINE-N(1)-)-METHYLTRANSFERASE"/>
    <property type="match status" value="1"/>
</dbReference>
<evidence type="ECO:0000256" key="8">
    <source>
        <dbReference type="ARBA" id="ARBA00022603"/>
    </source>
</evidence>
<dbReference type="InterPro" id="IPR029026">
    <property type="entry name" value="tRNA_m1G_MTases_N"/>
</dbReference>